<feature type="compositionally biased region" description="Low complexity" evidence="17">
    <location>
        <begin position="54"/>
        <end position="83"/>
    </location>
</feature>
<dbReference type="GO" id="GO:0003924">
    <property type="term" value="F:GTPase activity"/>
    <property type="evidence" value="ECO:0007669"/>
    <property type="project" value="InterPro"/>
</dbReference>
<keyword evidence="5" id="KW-0812">Transmembrane</keyword>
<gene>
    <name evidence="19" type="ORF">Cgig2_006594</name>
</gene>
<dbReference type="Pfam" id="PF04548">
    <property type="entry name" value="AIG1"/>
    <property type="match status" value="1"/>
</dbReference>
<dbReference type="GO" id="GO:0046872">
    <property type="term" value="F:metal ion binding"/>
    <property type="evidence" value="ECO:0007669"/>
    <property type="project" value="UniProtKB-KW"/>
</dbReference>
<feature type="compositionally biased region" description="Acidic residues" evidence="17">
    <location>
        <begin position="99"/>
        <end position="119"/>
    </location>
</feature>
<organism evidence="19 20">
    <name type="scientific">Carnegiea gigantea</name>
    <dbReference type="NCBI Taxonomy" id="171969"/>
    <lineage>
        <taxon>Eukaryota</taxon>
        <taxon>Viridiplantae</taxon>
        <taxon>Streptophyta</taxon>
        <taxon>Embryophyta</taxon>
        <taxon>Tracheophyta</taxon>
        <taxon>Spermatophyta</taxon>
        <taxon>Magnoliopsida</taxon>
        <taxon>eudicotyledons</taxon>
        <taxon>Gunneridae</taxon>
        <taxon>Pentapetalae</taxon>
        <taxon>Caryophyllales</taxon>
        <taxon>Cactineae</taxon>
        <taxon>Cactaceae</taxon>
        <taxon>Cactoideae</taxon>
        <taxon>Echinocereeae</taxon>
        <taxon>Carnegiea</taxon>
    </lineage>
</organism>
<dbReference type="PANTHER" id="PTHR10903:SF120">
    <property type="entry name" value="TRANSLOCASE OF CHLOROPLAST 159, CHLOROPLASTIC"/>
    <property type="match status" value="1"/>
</dbReference>
<evidence type="ECO:0000256" key="14">
    <source>
        <dbReference type="ARBA" id="ARBA00023136"/>
    </source>
</evidence>
<dbReference type="GO" id="GO:0009707">
    <property type="term" value="C:chloroplast outer membrane"/>
    <property type="evidence" value="ECO:0007669"/>
    <property type="project" value="UniProtKB-SubCell"/>
</dbReference>
<evidence type="ECO:0000256" key="7">
    <source>
        <dbReference type="ARBA" id="ARBA00022741"/>
    </source>
</evidence>
<dbReference type="CDD" id="cd01853">
    <property type="entry name" value="Toc34_like"/>
    <property type="match status" value="1"/>
</dbReference>
<keyword evidence="11" id="KW-0653">Protein transport</keyword>
<comment type="subcellular location">
    <subcellularLocation>
        <location evidence="15">Plastid</location>
        <location evidence="15">Chloroplast outer membrane</location>
        <topology evidence="15">Single-pass membrane protein</topology>
    </subcellularLocation>
</comment>
<dbReference type="GO" id="GO:0005525">
    <property type="term" value="F:GTP binding"/>
    <property type="evidence" value="ECO:0007669"/>
    <property type="project" value="UniProtKB-KW"/>
</dbReference>
<keyword evidence="20" id="KW-1185">Reference proteome</keyword>
<dbReference type="GO" id="GO:0015031">
    <property type="term" value="P:protein transport"/>
    <property type="evidence" value="ECO:0007669"/>
    <property type="project" value="UniProtKB-KW"/>
</dbReference>
<feature type="compositionally biased region" description="Basic and acidic residues" evidence="17">
    <location>
        <begin position="442"/>
        <end position="452"/>
    </location>
</feature>
<evidence type="ECO:0000256" key="17">
    <source>
        <dbReference type="SAM" id="MobiDB-lite"/>
    </source>
</evidence>
<protein>
    <recommendedName>
        <fullName evidence="18">AIG1-type G domain-containing protein</fullName>
    </recommendedName>
</protein>
<evidence type="ECO:0000256" key="12">
    <source>
        <dbReference type="ARBA" id="ARBA00022989"/>
    </source>
</evidence>
<keyword evidence="3" id="KW-0150">Chloroplast</keyword>
<feature type="region of interest" description="Disordered" evidence="17">
    <location>
        <begin position="1031"/>
        <end position="1069"/>
    </location>
</feature>
<feature type="compositionally biased region" description="Basic and acidic residues" evidence="17">
    <location>
        <begin position="258"/>
        <end position="269"/>
    </location>
</feature>
<dbReference type="InterPro" id="IPR027417">
    <property type="entry name" value="P-loop_NTPase"/>
</dbReference>
<keyword evidence="2" id="KW-0813">Transport</keyword>
<evidence type="ECO:0000256" key="11">
    <source>
        <dbReference type="ARBA" id="ARBA00022927"/>
    </source>
</evidence>
<feature type="compositionally biased region" description="Low complexity" evidence="17">
    <location>
        <begin position="270"/>
        <end position="290"/>
    </location>
</feature>
<dbReference type="PANTHER" id="PTHR10903">
    <property type="entry name" value="GTPASE, IMAP FAMILY MEMBER-RELATED"/>
    <property type="match status" value="1"/>
</dbReference>
<feature type="compositionally biased region" description="Basic and acidic residues" evidence="17">
    <location>
        <begin position="294"/>
        <end position="321"/>
    </location>
</feature>
<evidence type="ECO:0000259" key="18">
    <source>
        <dbReference type="PROSITE" id="PS51720"/>
    </source>
</evidence>
<evidence type="ECO:0000256" key="2">
    <source>
        <dbReference type="ARBA" id="ARBA00022448"/>
    </source>
</evidence>
<keyword evidence="12" id="KW-1133">Transmembrane helix</keyword>
<feature type="compositionally biased region" description="Basic and acidic residues" evidence="17">
    <location>
        <begin position="155"/>
        <end position="166"/>
    </location>
</feature>
<evidence type="ECO:0000256" key="16">
    <source>
        <dbReference type="ARBA" id="ARBA00023775"/>
    </source>
</evidence>
<dbReference type="GO" id="GO:0045036">
    <property type="term" value="P:protein targeting to chloroplast"/>
    <property type="evidence" value="ECO:0007669"/>
    <property type="project" value="InterPro"/>
</dbReference>
<feature type="domain" description="AIG1-type G" evidence="18">
    <location>
        <begin position="773"/>
        <end position="1007"/>
    </location>
</feature>
<dbReference type="InterPro" id="IPR006703">
    <property type="entry name" value="G_AIG1"/>
</dbReference>
<dbReference type="SUPFAM" id="SSF52540">
    <property type="entry name" value="P-loop containing nucleoside triphosphate hydrolases"/>
    <property type="match status" value="1"/>
</dbReference>
<evidence type="ECO:0000313" key="20">
    <source>
        <dbReference type="Proteomes" id="UP001153076"/>
    </source>
</evidence>
<comment type="similarity">
    <text evidence="16">Belongs to the TRAFAC class TrmE-Era-EngA-EngB-Septin-like GTPase superfamily. AIG1/Toc34/Toc159-like paraseptin GTPase family. TOC159 subfamily.</text>
</comment>
<feature type="region of interest" description="Disordered" evidence="17">
    <location>
        <begin position="255"/>
        <end position="365"/>
    </location>
</feature>
<dbReference type="PROSITE" id="PS51720">
    <property type="entry name" value="G_AIG1"/>
    <property type="match status" value="1"/>
</dbReference>
<keyword evidence="4" id="KW-0934">Plastid</keyword>
<feature type="compositionally biased region" description="Acidic residues" evidence="17">
    <location>
        <begin position="458"/>
        <end position="467"/>
    </location>
</feature>
<dbReference type="EMBL" id="JAKOGI010000044">
    <property type="protein sequence ID" value="KAJ8446966.1"/>
    <property type="molecule type" value="Genomic_DNA"/>
</dbReference>
<evidence type="ECO:0000256" key="8">
    <source>
        <dbReference type="ARBA" id="ARBA00022801"/>
    </source>
</evidence>
<comment type="caution">
    <text evidence="19">The sequence shown here is derived from an EMBL/GenBank/DDBJ whole genome shotgun (WGS) entry which is preliminary data.</text>
</comment>
<keyword evidence="7" id="KW-0547">Nucleotide-binding</keyword>
<evidence type="ECO:0000313" key="19">
    <source>
        <dbReference type="EMBL" id="KAJ8446966.1"/>
    </source>
</evidence>
<evidence type="ECO:0000256" key="1">
    <source>
        <dbReference type="ARBA" id="ARBA00001946"/>
    </source>
</evidence>
<dbReference type="Pfam" id="PF11886">
    <property type="entry name" value="TOC159_MAD"/>
    <property type="match status" value="1"/>
</dbReference>
<dbReference type="Gene3D" id="3.40.50.300">
    <property type="entry name" value="P-loop containing nucleotide triphosphate hydrolases"/>
    <property type="match status" value="1"/>
</dbReference>
<feature type="region of interest" description="Disordered" evidence="17">
    <location>
        <begin position="1"/>
        <end position="187"/>
    </location>
</feature>
<dbReference type="InterPro" id="IPR024283">
    <property type="entry name" value="TOC159_MAD"/>
</dbReference>
<evidence type="ECO:0000256" key="4">
    <source>
        <dbReference type="ARBA" id="ARBA00022640"/>
    </source>
</evidence>
<comment type="cofactor">
    <cofactor evidence="1">
        <name>Mg(2+)</name>
        <dbReference type="ChEBI" id="CHEBI:18420"/>
    </cofactor>
</comment>
<evidence type="ECO:0000256" key="5">
    <source>
        <dbReference type="ARBA" id="ARBA00022692"/>
    </source>
</evidence>
<feature type="compositionally biased region" description="Acidic residues" evidence="17">
    <location>
        <begin position="605"/>
        <end position="624"/>
    </location>
</feature>
<dbReference type="OrthoDB" id="8954335at2759"/>
<name>A0A9Q1KM07_9CARY</name>
<dbReference type="FunFam" id="3.40.50.300:FF:000413">
    <property type="entry name" value="Translocase of chloroplast 120, chloroplastic"/>
    <property type="match status" value="1"/>
</dbReference>
<feature type="region of interest" description="Disordered" evidence="17">
    <location>
        <begin position="439"/>
        <end position="624"/>
    </location>
</feature>
<keyword evidence="14" id="KW-0472">Membrane</keyword>
<keyword evidence="9" id="KW-1002">Plastid outer membrane</keyword>
<dbReference type="Proteomes" id="UP001153076">
    <property type="component" value="Unassembled WGS sequence"/>
</dbReference>
<keyword evidence="13" id="KW-0342">GTP-binding</keyword>
<evidence type="ECO:0000256" key="6">
    <source>
        <dbReference type="ARBA" id="ARBA00022723"/>
    </source>
</evidence>
<evidence type="ECO:0000256" key="3">
    <source>
        <dbReference type="ARBA" id="ARBA00022528"/>
    </source>
</evidence>
<evidence type="ECO:0000256" key="9">
    <source>
        <dbReference type="ARBA" id="ARBA00022805"/>
    </source>
</evidence>
<feature type="compositionally biased region" description="Acidic residues" evidence="17">
    <location>
        <begin position="1043"/>
        <end position="1065"/>
    </location>
</feature>
<keyword evidence="6" id="KW-0479">Metal-binding</keyword>
<evidence type="ECO:0000256" key="10">
    <source>
        <dbReference type="ARBA" id="ARBA00022842"/>
    </source>
</evidence>
<dbReference type="InterPro" id="IPR005690">
    <property type="entry name" value="Toc86_159"/>
</dbReference>
<reference evidence="19" key="1">
    <citation type="submission" date="2022-04" db="EMBL/GenBank/DDBJ databases">
        <title>Carnegiea gigantea Genome sequencing and assembly v2.</title>
        <authorList>
            <person name="Copetti D."/>
            <person name="Sanderson M.J."/>
            <person name="Burquez A."/>
            <person name="Wojciechowski M.F."/>
        </authorList>
    </citation>
    <scope>NUCLEOTIDE SEQUENCE</scope>
    <source>
        <strain evidence="19">SGP5-SGP5p</strain>
        <tissue evidence="19">Aerial part</tissue>
    </source>
</reference>
<keyword evidence="10" id="KW-0460">Magnesium</keyword>
<feature type="compositionally biased region" description="Acidic residues" evidence="17">
    <location>
        <begin position="539"/>
        <end position="549"/>
    </location>
</feature>
<proteinExistence type="inferred from homology"/>
<dbReference type="NCBIfam" id="TIGR00993">
    <property type="entry name" value="3a0901s04IAP86"/>
    <property type="match status" value="1"/>
</dbReference>
<evidence type="ECO:0000256" key="13">
    <source>
        <dbReference type="ARBA" id="ARBA00023134"/>
    </source>
</evidence>
<dbReference type="InterPro" id="IPR045058">
    <property type="entry name" value="GIMA/IAN/Toc"/>
</dbReference>
<keyword evidence="8" id="KW-0378">Hydrolase</keyword>
<sequence length="1426" mass="152400">MESDSQAVQTTSVLAKQPSGIRALPSNDDDSDSDLVFEPNNSPENTTESDEKSSNSITPSSETSSYSGSNGSFNGGSDSFVNSPDKETLQKPIAKVSADEDDDENAVGGDEGDDGEVGDEVGGRSYTVESAPRVRVLGEENLEHEDGGESAQQEVKAESLEDREAANDGGGDSGVGNEPLSSKIQGNGVLDLKEMAVDGGGVEVSEERGAVVDSINVDVGEAVRSGTAVLRVEKEEESEVRPAGDDYVVEESAVVESKAAERDGVKPIDEGASVEVSASVDDVEPVAPAAEELEEKKGPEVEVGTEEKAAVVGEGAEKDSENTAVEVKSSIDEEAAPVAENSVAEESAPADAKATEGDGLRVTGEEDSVVERIRVDAVEAIRSGVAVVGESGVEREETDLKETKASVSENVALGNDFDLLAGSNASELSTEIYNHVASAGHEQNDGVAKESKIAQTEEILDQPDSEVDVQTPSESRELEPAGGVEALSGKEKVLERDDIDNGPQANAAVVGEGTKGDSSSANVLPDGLDAPASDKTDGDEALEQTEETGDEAREAGDHVVEADDGDSDTDGESKDVYTSRIVEELERASRGASAVDQLERIDGEVVTESEEEEEGSDEEGEEKELFDSAALAALLKAATSAGSDSGTVTITSPDGSRLFSVERPAGLGSSLRAVRPASRSTNSSFLTPPNVATPSEENLSEEEKKKLQHIHDLRVKFLRLVHRLGHAAEDSIAAQVLYRLAFLAGRPTSPAFSLDSAKQTATQLEAEGKDDLDFSLNVLVLGKTGVGKSATVNSIFGEEKVKINTFEPEKSSVEVVDGIVNGVKMRVIDAPGLRCSGIEQGFNRKVLASVKKYTKKYPPDVMLYVDRLDSPTRSLNDLPMLKTITSCLGSSIWRSAVVALTHASCAPPDGPSGSPLSYEVFVAQRSHIVQQSIGHATGDMRLMNPSLMNPVSLVENHPACRKNREGQKVLPNGQTWRPQLLLLCYSLKILSEANSASKPQDPFDHRKLFGFRARSPPLPYLLSSLLQPRAHPKLSADQGGDNGDSDIDLDDLSDSDQEEEEDEYDQLPPFKPLRKSQLAMLSKDQRKAYFEEYDYRVKLLQKKQWREELKRVREMKKKGGKIGVDEYGEMPEDDDGAPAAVPVPLPDMVLPPTFDGDNPAYRYRFLEPASQLLVRPVLDTHGWDHDCGYDGVNVEQSLGIAGRFPAAISLQVTKDKKDFNIHWDSAVSAKHGDTGSSLVGFDVQTIGKQRAYILRGESKFKTMRKNKTAGGISVTFLGENVATGVKVEDHISVGKRLVFVGSAGTVRSQKDAAYGANLEVRLREADYPMGQDQSSFVLSLMKWRGDLAVGGNLQSQFSVGRSTKMAVRVGLNNKLSGQISVKTSTSDSLQLALVGLVPIVVSIYRSLKPSGTAVFSLPGLSFGVSL</sequence>
<feature type="compositionally biased region" description="Polar residues" evidence="17">
    <location>
        <begin position="678"/>
        <end position="693"/>
    </location>
</feature>
<feature type="region of interest" description="Disordered" evidence="17">
    <location>
        <begin position="678"/>
        <end position="699"/>
    </location>
</feature>
<feature type="compositionally biased region" description="Basic and acidic residues" evidence="17">
    <location>
        <begin position="550"/>
        <end position="561"/>
    </location>
</feature>
<accession>A0A9Q1KM07</accession>
<feature type="compositionally biased region" description="Polar residues" evidence="17">
    <location>
        <begin position="1"/>
        <end position="14"/>
    </location>
</feature>
<feature type="compositionally biased region" description="Basic and acidic residues" evidence="17">
    <location>
        <begin position="571"/>
        <end position="589"/>
    </location>
</feature>
<evidence type="ECO:0000256" key="15">
    <source>
        <dbReference type="ARBA" id="ARBA00023766"/>
    </source>
</evidence>